<evidence type="ECO:0000256" key="11">
    <source>
        <dbReference type="ARBA" id="ARBA00023180"/>
    </source>
</evidence>
<feature type="domain" description="EGF-like" evidence="14">
    <location>
        <begin position="263"/>
        <end position="299"/>
    </location>
</feature>
<dbReference type="InterPro" id="IPR049883">
    <property type="entry name" value="NOTCH1_EGF-like"/>
</dbReference>
<dbReference type="SMART" id="SM00181">
    <property type="entry name" value="EGF"/>
    <property type="match status" value="3"/>
</dbReference>
<feature type="disulfide bond" evidence="12">
    <location>
        <begin position="208"/>
        <end position="226"/>
    </location>
</feature>
<keyword evidence="10" id="KW-0675">Receptor</keyword>
<feature type="disulfide bond" evidence="12">
    <location>
        <begin position="125"/>
        <end position="140"/>
    </location>
</feature>
<evidence type="ECO:0000256" key="6">
    <source>
        <dbReference type="ARBA" id="ARBA00022737"/>
    </source>
</evidence>
<feature type="disulfide bond" evidence="12">
    <location>
        <begin position="40"/>
        <end position="55"/>
    </location>
</feature>
<feature type="disulfide bond" evidence="12">
    <location>
        <begin position="201"/>
        <end position="213"/>
    </location>
</feature>
<dbReference type="PROSITE" id="PS01187">
    <property type="entry name" value="EGF_CA"/>
    <property type="match status" value="1"/>
</dbReference>
<dbReference type="InterPro" id="IPR036055">
    <property type="entry name" value="LDL_receptor-like_sf"/>
</dbReference>
<dbReference type="SUPFAM" id="SSF57196">
    <property type="entry name" value="EGF/Laminin"/>
    <property type="match status" value="1"/>
</dbReference>
<dbReference type="PROSITE" id="PS01209">
    <property type="entry name" value="LDLRA_1"/>
    <property type="match status" value="3"/>
</dbReference>
<dbReference type="CDD" id="cd00112">
    <property type="entry name" value="LDLa"/>
    <property type="match status" value="4"/>
</dbReference>
<dbReference type="FunFam" id="4.10.400.10:FF:000113">
    <property type="entry name" value="Low-density lipoprotein receptor-related protein 8"/>
    <property type="match status" value="1"/>
</dbReference>
<evidence type="ECO:0000256" key="4">
    <source>
        <dbReference type="ARBA" id="ARBA00022583"/>
    </source>
</evidence>
<keyword evidence="4" id="KW-0254">Endocytosis</keyword>
<keyword evidence="3" id="KW-0245">EGF-like domain</keyword>
<evidence type="ECO:0000256" key="3">
    <source>
        <dbReference type="ARBA" id="ARBA00022536"/>
    </source>
</evidence>
<accession>A0A8C3TU80</accession>
<comment type="caution">
    <text evidence="12">Lacks conserved residue(s) required for the propagation of feature annotation.</text>
</comment>
<dbReference type="Proteomes" id="UP000694563">
    <property type="component" value="Chromosome 5"/>
</dbReference>
<dbReference type="SUPFAM" id="SSF57424">
    <property type="entry name" value="LDL receptor-like module"/>
    <property type="match status" value="4"/>
</dbReference>
<name>A0A8C3TU80_CATUS</name>
<evidence type="ECO:0000256" key="7">
    <source>
        <dbReference type="ARBA" id="ARBA00022989"/>
    </source>
</evidence>
<dbReference type="GO" id="GO:0043235">
    <property type="term" value="C:receptor complex"/>
    <property type="evidence" value="ECO:0007669"/>
    <property type="project" value="TreeGrafter"/>
</dbReference>
<dbReference type="PROSITE" id="PS50068">
    <property type="entry name" value="LDLRA_2"/>
    <property type="match status" value="4"/>
</dbReference>
<evidence type="ECO:0000256" key="10">
    <source>
        <dbReference type="ARBA" id="ARBA00023170"/>
    </source>
</evidence>
<keyword evidence="11" id="KW-0325">Glycoprotein</keyword>
<protein>
    <submittedName>
        <fullName evidence="15">Uncharacterized protein</fullName>
    </submittedName>
</protein>
<keyword evidence="6" id="KW-0677">Repeat</keyword>
<feature type="disulfide bond" evidence="12">
    <location>
        <begin position="83"/>
        <end position="98"/>
    </location>
</feature>
<keyword evidence="9 12" id="KW-1015">Disulfide bond</keyword>
<dbReference type="Pfam" id="PF07645">
    <property type="entry name" value="EGF_CA"/>
    <property type="match status" value="1"/>
</dbReference>
<dbReference type="FunFam" id="2.10.25.10:FF:000009">
    <property type="entry name" value="Low-density lipoprotein receptor isoform 1"/>
    <property type="match status" value="1"/>
</dbReference>
<dbReference type="SMART" id="SM00192">
    <property type="entry name" value="LDLa"/>
    <property type="match status" value="4"/>
</dbReference>
<dbReference type="GO" id="GO:0042562">
    <property type="term" value="F:hormone binding"/>
    <property type="evidence" value="ECO:0007669"/>
    <property type="project" value="TreeGrafter"/>
</dbReference>
<dbReference type="InterPro" id="IPR023415">
    <property type="entry name" value="LDLR_class-A_CS"/>
</dbReference>
<keyword evidence="16" id="KW-1185">Reference proteome</keyword>
<dbReference type="Ensembl" id="ENSCUST00005003968.1">
    <property type="protein sequence ID" value="ENSCUSP00005003792.1"/>
    <property type="gene ID" value="ENSCUSG00005002513.1"/>
</dbReference>
<evidence type="ECO:0000313" key="15">
    <source>
        <dbReference type="Ensembl" id="ENSCUSP00005003792.1"/>
    </source>
</evidence>
<dbReference type="InterPro" id="IPR000742">
    <property type="entry name" value="EGF"/>
</dbReference>
<keyword evidence="8" id="KW-0472">Membrane</keyword>
<feature type="domain" description="EGF-like calcium-binding" evidence="13">
    <location>
        <begin position="300"/>
        <end position="341"/>
    </location>
</feature>
<reference evidence="15" key="1">
    <citation type="submission" date="2020-10" db="EMBL/GenBank/DDBJ databases">
        <title>Catharus ustulatus (Swainson's thrush) genome, bCatUst1, primary haplotype v2.</title>
        <authorList>
            <person name="Delmore K."/>
            <person name="Vafadar M."/>
            <person name="Formenti G."/>
            <person name="Chow W."/>
            <person name="Pelan S."/>
            <person name="Howe K."/>
            <person name="Rhie A."/>
            <person name="Mountcastle J."/>
            <person name="Haase B."/>
            <person name="Fedrigo O."/>
            <person name="Jarvis E.D."/>
        </authorList>
    </citation>
    <scope>NUCLEOTIDE SEQUENCE [LARGE SCALE GENOMIC DNA]</scope>
</reference>
<dbReference type="SMART" id="SM00179">
    <property type="entry name" value="EGF_CA"/>
    <property type="match status" value="1"/>
</dbReference>
<evidence type="ECO:0000256" key="12">
    <source>
        <dbReference type="PROSITE-ProRule" id="PRU00124"/>
    </source>
</evidence>
<dbReference type="AlphaFoldDB" id="A0A8C3TU80"/>
<reference evidence="15" key="2">
    <citation type="submission" date="2025-08" db="UniProtKB">
        <authorList>
            <consortium name="Ensembl"/>
        </authorList>
    </citation>
    <scope>IDENTIFICATION</scope>
</reference>
<dbReference type="GO" id="GO:0005509">
    <property type="term" value="F:calcium ion binding"/>
    <property type="evidence" value="ECO:0007669"/>
    <property type="project" value="InterPro"/>
</dbReference>
<keyword evidence="7" id="KW-1133">Transmembrane helix</keyword>
<dbReference type="PANTHER" id="PTHR22722">
    <property type="entry name" value="LOW-DENSITY LIPOPROTEIN RECEPTOR-RELATED PROTEIN 2-RELATED"/>
    <property type="match status" value="1"/>
</dbReference>
<dbReference type="GO" id="GO:0016324">
    <property type="term" value="C:apical plasma membrane"/>
    <property type="evidence" value="ECO:0007669"/>
    <property type="project" value="TreeGrafter"/>
</dbReference>
<comment type="subcellular location">
    <subcellularLocation>
        <location evidence="1">Membrane</location>
        <topology evidence="1">Single-pass type I membrane protein</topology>
    </subcellularLocation>
</comment>
<dbReference type="InterPro" id="IPR001881">
    <property type="entry name" value="EGF-like_Ca-bd_dom"/>
</dbReference>
<evidence type="ECO:0000256" key="5">
    <source>
        <dbReference type="ARBA" id="ARBA00022692"/>
    </source>
</evidence>
<dbReference type="InterPro" id="IPR002172">
    <property type="entry name" value="LDrepeatLR_classA_rpt"/>
</dbReference>
<dbReference type="Gene3D" id="4.10.400.10">
    <property type="entry name" value="Low-density Lipoprotein Receptor"/>
    <property type="match status" value="4"/>
</dbReference>
<evidence type="ECO:0000256" key="2">
    <source>
        <dbReference type="ARBA" id="ARBA00009939"/>
    </source>
</evidence>
<reference evidence="15" key="3">
    <citation type="submission" date="2025-09" db="UniProtKB">
        <authorList>
            <consortium name="Ensembl"/>
        </authorList>
    </citation>
    <scope>IDENTIFICATION</scope>
</reference>
<dbReference type="PANTHER" id="PTHR22722:SF12">
    <property type="entry name" value="EGF-LIKE DOMAIN-CONTAINING PROTEIN"/>
    <property type="match status" value="1"/>
</dbReference>
<evidence type="ECO:0000256" key="9">
    <source>
        <dbReference type="ARBA" id="ARBA00023157"/>
    </source>
</evidence>
<sequence length="370" mass="39825">MERRTVASAQPWSLPTVLKECGLAEFSCRSGQCVALALYCDGDHDCQDGSDEEGCAVPRLLFCREGEVTCSHSRECVLEAWRCDGAADCGDGSDEQGCPWEEGLCEDQQWGCSNGHECIPDVWHCDGETDCTDGSDEAGCKQHPYFIPCLTQGWLVGVQHRGRWVCYWHSSAVNSGQPLGAVKSASGQPSPHVPAGHPAPCQSHEYPCGLGSCLNVSLVCNGRQDCVDGSDEGGNCSVPCQRSCTHLCYPSPQGPVSASSPGACHAMMPCFSCRRELRVPRRCWCGPGYRLAEDGLSCMDIDECMEWGKGACSQRCLNAPGSYSCGCLPGYMLEPNGHVCKLTGKSWGGQAVCWPLAWGLPGKGYQSILW</sequence>
<evidence type="ECO:0000259" key="13">
    <source>
        <dbReference type="SMART" id="SM00179"/>
    </source>
</evidence>
<evidence type="ECO:0000259" key="14">
    <source>
        <dbReference type="SMART" id="SM00181"/>
    </source>
</evidence>
<dbReference type="GO" id="GO:0006898">
    <property type="term" value="P:receptor-mediated endocytosis"/>
    <property type="evidence" value="ECO:0007669"/>
    <property type="project" value="TreeGrafter"/>
</dbReference>
<dbReference type="Gene3D" id="2.10.25.10">
    <property type="entry name" value="Laminin"/>
    <property type="match status" value="2"/>
</dbReference>
<organism evidence="15 16">
    <name type="scientific">Catharus ustulatus</name>
    <name type="common">Russet-backed thrush</name>
    <name type="synonym">Hylocichla ustulatus</name>
    <dbReference type="NCBI Taxonomy" id="91951"/>
    <lineage>
        <taxon>Eukaryota</taxon>
        <taxon>Metazoa</taxon>
        <taxon>Chordata</taxon>
        <taxon>Craniata</taxon>
        <taxon>Vertebrata</taxon>
        <taxon>Euteleostomi</taxon>
        <taxon>Archelosauria</taxon>
        <taxon>Archosauria</taxon>
        <taxon>Dinosauria</taxon>
        <taxon>Saurischia</taxon>
        <taxon>Theropoda</taxon>
        <taxon>Coelurosauria</taxon>
        <taxon>Aves</taxon>
        <taxon>Neognathae</taxon>
        <taxon>Neoaves</taxon>
        <taxon>Telluraves</taxon>
        <taxon>Australaves</taxon>
        <taxon>Passeriformes</taxon>
        <taxon>Turdidae</taxon>
        <taxon>Catharus</taxon>
    </lineage>
</organism>
<dbReference type="InterPro" id="IPR051221">
    <property type="entry name" value="LDLR-related"/>
</dbReference>
<evidence type="ECO:0000256" key="1">
    <source>
        <dbReference type="ARBA" id="ARBA00004479"/>
    </source>
</evidence>
<dbReference type="Pfam" id="PF00057">
    <property type="entry name" value="Ldl_recept_a"/>
    <property type="match status" value="4"/>
</dbReference>
<comment type="similarity">
    <text evidence="2">Belongs to the LDLR family.</text>
</comment>
<dbReference type="InterPro" id="IPR018097">
    <property type="entry name" value="EGF_Ca-bd_CS"/>
</dbReference>
<feature type="disulfide bond" evidence="12">
    <location>
        <begin position="21"/>
        <end position="33"/>
    </location>
</feature>
<evidence type="ECO:0000256" key="8">
    <source>
        <dbReference type="ARBA" id="ARBA00023136"/>
    </source>
</evidence>
<dbReference type="PRINTS" id="PR00261">
    <property type="entry name" value="LDLRECEPTOR"/>
</dbReference>
<feature type="domain" description="EGF-like" evidence="14">
    <location>
        <begin position="104"/>
        <end position="141"/>
    </location>
</feature>
<keyword evidence="5" id="KW-0812">Transmembrane</keyword>
<evidence type="ECO:0000313" key="16">
    <source>
        <dbReference type="Proteomes" id="UP000694563"/>
    </source>
</evidence>
<feature type="disulfide bond" evidence="12">
    <location>
        <begin position="28"/>
        <end position="46"/>
    </location>
</feature>
<feature type="domain" description="EGF-like" evidence="14">
    <location>
        <begin position="303"/>
        <end position="341"/>
    </location>
</feature>
<proteinExistence type="inferred from homology"/>